<accession>A0AAE1ED89</accession>
<protein>
    <submittedName>
        <fullName evidence="1">Uncharacterized protein</fullName>
    </submittedName>
</protein>
<gene>
    <name evidence="1" type="ORF">RRG08_043765</name>
</gene>
<sequence>MSSRAEHLVPTHSALVAAVTFQVLDLVRLRKPRRRGLDYEARYLSLCGRGTESQIFRGVKDVPQRFLGMPNRAFGAKVKPGQCQHKLSDELSGLAKGDFKKPLGNAIG</sequence>
<dbReference type="EMBL" id="JAWDGP010000284">
    <property type="protein sequence ID" value="KAK3801748.1"/>
    <property type="molecule type" value="Genomic_DNA"/>
</dbReference>
<dbReference type="Proteomes" id="UP001283361">
    <property type="component" value="Unassembled WGS sequence"/>
</dbReference>
<keyword evidence="2" id="KW-1185">Reference proteome</keyword>
<evidence type="ECO:0000313" key="2">
    <source>
        <dbReference type="Proteomes" id="UP001283361"/>
    </source>
</evidence>
<name>A0AAE1ED89_9GAST</name>
<comment type="caution">
    <text evidence="1">The sequence shown here is derived from an EMBL/GenBank/DDBJ whole genome shotgun (WGS) entry which is preliminary data.</text>
</comment>
<dbReference type="AlphaFoldDB" id="A0AAE1ED89"/>
<reference evidence="1" key="1">
    <citation type="journal article" date="2023" name="G3 (Bethesda)">
        <title>A reference genome for the long-term kleptoplast-retaining sea slug Elysia crispata morphotype clarki.</title>
        <authorList>
            <person name="Eastman K.E."/>
            <person name="Pendleton A.L."/>
            <person name="Shaikh M.A."/>
            <person name="Suttiyut T."/>
            <person name="Ogas R."/>
            <person name="Tomko P."/>
            <person name="Gavelis G."/>
            <person name="Widhalm J.R."/>
            <person name="Wisecaver J.H."/>
        </authorList>
    </citation>
    <scope>NUCLEOTIDE SEQUENCE</scope>
    <source>
        <strain evidence="1">ECLA1</strain>
    </source>
</reference>
<organism evidence="1 2">
    <name type="scientific">Elysia crispata</name>
    <name type="common">lettuce slug</name>
    <dbReference type="NCBI Taxonomy" id="231223"/>
    <lineage>
        <taxon>Eukaryota</taxon>
        <taxon>Metazoa</taxon>
        <taxon>Spiralia</taxon>
        <taxon>Lophotrochozoa</taxon>
        <taxon>Mollusca</taxon>
        <taxon>Gastropoda</taxon>
        <taxon>Heterobranchia</taxon>
        <taxon>Euthyneura</taxon>
        <taxon>Panpulmonata</taxon>
        <taxon>Sacoglossa</taxon>
        <taxon>Placobranchoidea</taxon>
        <taxon>Plakobranchidae</taxon>
        <taxon>Elysia</taxon>
    </lineage>
</organism>
<evidence type="ECO:0000313" key="1">
    <source>
        <dbReference type="EMBL" id="KAK3801748.1"/>
    </source>
</evidence>
<proteinExistence type="predicted"/>